<feature type="compositionally biased region" description="Polar residues" evidence="1">
    <location>
        <begin position="802"/>
        <end position="815"/>
    </location>
</feature>
<feature type="domain" description="UBA" evidence="2">
    <location>
        <begin position="4"/>
        <end position="43"/>
    </location>
</feature>
<dbReference type="GO" id="GO:0016579">
    <property type="term" value="P:protein deubiquitination"/>
    <property type="evidence" value="ECO:0007669"/>
    <property type="project" value="TreeGrafter"/>
</dbReference>
<evidence type="ECO:0000259" key="2">
    <source>
        <dbReference type="PROSITE" id="PS50030"/>
    </source>
</evidence>
<dbReference type="InterPro" id="IPR009060">
    <property type="entry name" value="UBA-like_sf"/>
</dbReference>
<accession>A0A1E4TYF1</accession>
<dbReference type="PANTHER" id="PTHR39597">
    <property type="entry name" value="UBA DOMAIN-CONTAINING PROTEIN RUP1"/>
    <property type="match status" value="1"/>
</dbReference>
<dbReference type="SUPFAM" id="SSF46934">
    <property type="entry name" value="UBA-like"/>
    <property type="match status" value="1"/>
</dbReference>
<evidence type="ECO:0000313" key="3">
    <source>
        <dbReference type="EMBL" id="ODV96775.1"/>
    </source>
</evidence>
<dbReference type="PROSITE" id="PS50030">
    <property type="entry name" value="UBA"/>
    <property type="match status" value="1"/>
</dbReference>
<feature type="region of interest" description="Disordered" evidence="1">
    <location>
        <begin position="114"/>
        <end position="158"/>
    </location>
</feature>
<feature type="compositionally biased region" description="Polar residues" evidence="1">
    <location>
        <begin position="114"/>
        <end position="129"/>
    </location>
</feature>
<dbReference type="CDD" id="cd14297">
    <property type="entry name" value="UBA2_spUBP14_like"/>
    <property type="match status" value="1"/>
</dbReference>
<dbReference type="AlphaFoldDB" id="A0A1E4TYF1"/>
<feature type="region of interest" description="Disordered" evidence="1">
    <location>
        <begin position="744"/>
        <end position="822"/>
    </location>
</feature>
<dbReference type="InterPro" id="IPR015940">
    <property type="entry name" value="UBA"/>
</dbReference>
<feature type="compositionally biased region" description="Basic and acidic residues" evidence="1">
    <location>
        <begin position="771"/>
        <end position="786"/>
    </location>
</feature>
<dbReference type="Gene3D" id="1.10.8.10">
    <property type="entry name" value="DNA helicase RuvA subunit, C-terminal domain"/>
    <property type="match status" value="1"/>
</dbReference>
<dbReference type="Proteomes" id="UP000094236">
    <property type="component" value="Unassembled WGS sequence"/>
</dbReference>
<gene>
    <name evidence="3" type="ORF">PACTADRAFT_15292</name>
</gene>
<organism evidence="3 4">
    <name type="scientific">Pachysolen tannophilus NRRL Y-2460</name>
    <dbReference type="NCBI Taxonomy" id="669874"/>
    <lineage>
        <taxon>Eukaryota</taxon>
        <taxon>Fungi</taxon>
        <taxon>Dikarya</taxon>
        <taxon>Ascomycota</taxon>
        <taxon>Saccharomycotina</taxon>
        <taxon>Pichiomycetes</taxon>
        <taxon>Pachysolenaceae</taxon>
        <taxon>Pachysolen</taxon>
    </lineage>
</organism>
<dbReference type="Pfam" id="PF00627">
    <property type="entry name" value="UBA"/>
    <property type="match status" value="1"/>
</dbReference>
<dbReference type="GO" id="GO:0005634">
    <property type="term" value="C:nucleus"/>
    <property type="evidence" value="ECO:0007669"/>
    <property type="project" value="TreeGrafter"/>
</dbReference>
<dbReference type="SMART" id="SM00165">
    <property type="entry name" value="UBA"/>
    <property type="match status" value="1"/>
</dbReference>
<dbReference type="GO" id="GO:0005829">
    <property type="term" value="C:cytosol"/>
    <property type="evidence" value="ECO:0007669"/>
    <property type="project" value="TreeGrafter"/>
</dbReference>
<dbReference type="STRING" id="669874.A0A1E4TYF1"/>
<evidence type="ECO:0000256" key="1">
    <source>
        <dbReference type="SAM" id="MobiDB-lite"/>
    </source>
</evidence>
<dbReference type="PANTHER" id="PTHR39597:SF1">
    <property type="entry name" value="UBA DOMAIN-CONTAINING PROTEIN RUP1"/>
    <property type="match status" value="1"/>
</dbReference>
<dbReference type="EMBL" id="KV454012">
    <property type="protein sequence ID" value="ODV96775.1"/>
    <property type="molecule type" value="Genomic_DNA"/>
</dbReference>
<sequence length="822" mass="92394">MEFNTDENIAKLIDMGFAADQAKEALLRTNNNVDQAIEYLFSNPVDEAASLQGAQAPSSSSAALAANNTAFEQEAENESALNASKFSSFSNNSASNNPFRDHIIKTEINATDSSISDFNSSARNHNSVGPDQPDMINVKSSSGSDRSEEEEDDDEENMARPEYFSLEKPQHLENQYMSHPPELPSRPGTVGTIGTTGSSGIVGTGSVGTSSFHSKVGQSADIGSLIDDDVKNKLATYYSEEEDLPYQAAINSNSGNINNRQKLLSTNVYDDLTKYKRPDFIPPILLPTSLRGYLENYFAPLLMILHEVPSFRNSILQHQFHDYGFNPKWFKGDFIDLKDSQPQSRFILETQRLIAFLDGNSDRCFASIKNFLSSLPTDFLSNLQGTESTDELLNLVFLTYTNELKQLEPLSDYNNIFMSQLEYNESAESNGISCFPIENDSIRDTLYKSLHHVFWGSDFENLGRFNFKNLSDIITIPIINSSEGSIRGHRPPSIEIPEIFYPQIYTKEYNGLIEKLLQKKLQIRNRRTEINSEKQHLSVYKGQPVKQALIASLEFLGKNTSFITVDDDLELNEKVAATMEDLNLLSKSLSKRQSELHEELDQLTKENKSINISENVNEIIENSETKPDPYLLIGAIIDDTDFFYLKKNVNSESGNNTSQWIEVQYYGDTCSNFHLDAVTINEVIKKVYNATGRDFENPIILMYAKSNVWNSESHSVLSDPLQKFLTADRAEVLATLNFTEGNDDEFSSNSDYPLEEEDDVDEDLSDSNRYSYHESSEVADEIKLNTEDELIDLSADEKNDEQAQQDNNSNTNASGNLMDIDS</sequence>
<dbReference type="OrthoDB" id="4489171at2759"/>
<reference evidence="4" key="1">
    <citation type="submission" date="2016-05" db="EMBL/GenBank/DDBJ databases">
        <title>Comparative genomics of biotechnologically important yeasts.</title>
        <authorList>
            <consortium name="DOE Joint Genome Institute"/>
            <person name="Riley R."/>
            <person name="Haridas S."/>
            <person name="Wolfe K.H."/>
            <person name="Lopes M.R."/>
            <person name="Hittinger C.T."/>
            <person name="Goker M."/>
            <person name="Salamov A."/>
            <person name="Wisecaver J."/>
            <person name="Long T.M."/>
            <person name="Aerts A.L."/>
            <person name="Barry K."/>
            <person name="Choi C."/>
            <person name="Clum A."/>
            <person name="Coughlan A.Y."/>
            <person name="Deshpande S."/>
            <person name="Douglass A.P."/>
            <person name="Hanson S.J."/>
            <person name="Klenk H.-P."/>
            <person name="Labutti K."/>
            <person name="Lapidus A."/>
            <person name="Lindquist E."/>
            <person name="Lipzen A."/>
            <person name="Meier-Kolthoff J.P."/>
            <person name="Ohm R.A."/>
            <person name="Otillar R.P."/>
            <person name="Pangilinan J."/>
            <person name="Peng Y."/>
            <person name="Rokas A."/>
            <person name="Rosa C.A."/>
            <person name="Scheuner C."/>
            <person name="Sibirny A.A."/>
            <person name="Slot J.C."/>
            <person name="Stielow J.B."/>
            <person name="Sun H."/>
            <person name="Kurtzman C.P."/>
            <person name="Blackwell M."/>
            <person name="Grigoriev I.V."/>
            <person name="Jeffries T.W."/>
        </authorList>
    </citation>
    <scope>NUCLEOTIDE SEQUENCE [LARGE SCALE GENOMIC DNA]</scope>
    <source>
        <strain evidence="4">NRRL Y-2460</strain>
    </source>
</reference>
<keyword evidence="4" id="KW-1185">Reference proteome</keyword>
<dbReference type="FunFam" id="1.10.8.10:FF:000003">
    <property type="entry name" value="UV excision repair protein RAD23 homolog"/>
    <property type="match status" value="1"/>
</dbReference>
<proteinExistence type="predicted"/>
<feature type="compositionally biased region" description="Acidic residues" evidence="1">
    <location>
        <begin position="753"/>
        <end position="765"/>
    </location>
</feature>
<name>A0A1E4TYF1_PACTA</name>
<dbReference type="InterPro" id="IPR055335">
    <property type="entry name" value="Ucp6/RUP1"/>
</dbReference>
<feature type="compositionally biased region" description="Acidic residues" evidence="1">
    <location>
        <begin position="147"/>
        <end position="156"/>
    </location>
</feature>
<protein>
    <recommendedName>
        <fullName evidence="2">UBA domain-containing protein</fullName>
    </recommendedName>
</protein>
<evidence type="ECO:0000313" key="4">
    <source>
        <dbReference type="Proteomes" id="UP000094236"/>
    </source>
</evidence>